<dbReference type="RefSeq" id="WP_013187283.1">
    <property type="nucleotide sequence ID" value="NC_014230.1"/>
</dbReference>
<organism evidence="1 2">
    <name type="scientific">Croceibacter atlanticus (strain ATCC BAA-628 / JCM 21780 / CIP 108009 / IAM 15332 / KCTC 12090 / HTCC2559)</name>
    <dbReference type="NCBI Taxonomy" id="216432"/>
    <lineage>
        <taxon>Bacteria</taxon>
        <taxon>Pseudomonadati</taxon>
        <taxon>Bacteroidota</taxon>
        <taxon>Flavobacteriia</taxon>
        <taxon>Flavobacteriales</taxon>
        <taxon>Flavobacteriaceae</taxon>
        <taxon>Croceibacter</taxon>
    </lineage>
</organism>
<dbReference type="AlphaFoldDB" id="A3U8P8"/>
<dbReference type="eggNOG" id="ENOG50330KU">
    <property type="taxonomic scope" value="Bacteria"/>
</dbReference>
<protein>
    <submittedName>
        <fullName evidence="1">Glycine dehydrogenase</fullName>
    </submittedName>
</protein>
<reference evidence="1 2" key="1">
    <citation type="journal article" date="2010" name="J. Bacteriol.">
        <title>The complete genome sequence of Croceibacter atlanticus HTCC2559T.</title>
        <authorList>
            <person name="Oh H.M."/>
            <person name="Kang I."/>
            <person name="Ferriera S."/>
            <person name="Giovannoni S.J."/>
            <person name="Cho J.C."/>
        </authorList>
    </citation>
    <scope>NUCLEOTIDE SEQUENCE [LARGE SCALE GENOMIC DNA]</scope>
    <source>
        <strain evidence="2">ATCC BAA-628 / HTCC2559 / KCTC 12090</strain>
    </source>
</reference>
<sequence>MISIKKMFVNCGKATHICDKNQYKEASVWEKMRLILHLMYCRTCRKYSSKNSRLTKIMKESNIQTFNDADKNEIERLIQQELSK</sequence>
<dbReference type="Proteomes" id="UP000002297">
    <property type="component" value="Chromosome"/>
</dbReference>
<evidence type="ECO:0000313" key="2">
    <source>
        <dbReference type="Proteomes" id="UP000002297"/>
    </source>
</evidence>
<keyword evidence="2" id="KW-1185">Reference proteome</keyword>
<dbReference type="EMBL" id="CP002046">
    <property type="protein sequence ID" value="EAP88615.1"/>
    <property type="molecule type" value="Genomic_DNA"/>
</dbReference>
<dbReference type="STRING" id="216432.CA2559_07630"/>
<evidence type="ECO:0000313" key="1">
    <source>
        <dbReference type="EMBL" id="EAP88615.1"/>
    </source>
</evidence>
<dbReference type="GeneID" id="89453297"/>
<dbReference type="OrthoDB" id="1262821at2"/>
<name>A3U8P8_CROAH</name>
<proteinExistence type="predicted"/>
<gene>
    <name evidence="1" type="ordered locus">CA2559_07630</name>
</gene>
<accession>A3U8P8</accession>
<dbReference type="HOGENOM" id="CLU_193612_0_0_10"/>
<dbReference type="KEGG" id="cat:CA2559_07630"/>